<evidence type="ECO:0000313" key="1">
    <source>
        <dbReference type="EMBL" id="KAJ3537027.1"/>
    </source>
</evidence>
<accession>A0ACC1SCV8</accession>
<organism evidence="1 2">
    <name type="scientific">Fusarium decemcellulare</name>
    <dbReference type="NCBI Taxonomy" id="57161"/>
    <lineage>
        <taxon>Eukaryota</taxon>
        <taxon>Fungi</taxon>
        <taxon>Dikarya</taxon>
        <taxon>Ascomycota</taxon>
        <taxon>Pezizomycotina</taxon>
        <taxon>Sordariomycetes</taxon>
        <taxon>Hypocreomycetidae</taxon>
        <taxon>Hypocreales</taxon>
        <taxon>Nectriaceae</taxon>
        <taxon>Fusarium</taxon>
        <taxon>Fusarium decemcellulare species complex</taxon>
    </lineage>
</organism>
<dbReference type="EMBL" id="JANRMS010000603">
    <property type="protein sequence ID" value="KAJ3537027.1"/>
    <property type="molecule type" value="Genomic_DNA"/>
</dbReference>
<comment type="caution">
    <text evidence="1">The sequence shown here is derived from an EMBL/GenBank/DDBJ whole genome shotgun (WGS) entry which is preliminary data.</text>
</comment>
<dbReference type="Proteomes" id="UP001148629">
    <property type="component" value="Unassembled WGS sequence"/>
</dbReference>
<gene>
    <name evidence="1" type="ORF">NM208_g6482</name>
</gene>
<keyword evidence="2" id="KW-1185">Reference proteome</keyword>
<sequence length="406" mass="44433">MKEALVSKGLKVEIIESPIPVPQTGQVLIRVLACAANPKDWKTTYFLPPQNHGEDIAGYVESVGDGVLEFRPGDRVAALHEMFTPHGGYAEALQRFETPESVDHRRRPTRNWPYRDLRRWNSRRRFAVQLARKSGVHPILAVAGESKNYIETLVDHGNGDVVLDYRVGPEKLVAEIKEALAGRPLLSAFDAVGEHGSDKILGALLQPQNARLTITVPNDRTKISETHGVPFLSQFALPTMQGVPEGVESFWTALGAVFGSYKEFAYIFSRCLALGLKDGWLKPHRYELVPGGLDGIAAGLTNLQEGKAHGIKYVFRIADTKGLAESPKSVIACPSGIAVSSKRWNGVRMGLKCTYIAEKEVTRRRPSDEATLGGCVSEGTAQEELEGGGIKFAKLRHVNGGAEFGW</sequence>
<reference evidence="1" key="1">
    <citation type="submission" date="2022-08" db="EMBL/GenBank/DDBJ databases">
        <title>Genome Sequence of Fusarium decemcellulare.</title>
        <authorList>
            <person name="Buettner E."/>
        </authorList>
    </citation>
    <scope>NUCLEOTIDE SEQUENCE</scope>
    <source>
        <strain evidence="1">Babe19</strain>
    </source>
</reference>
<protein>
    <submittedName>
        <fullName evidence="1">Uncharacterized protein</fullName>
    </submittedName>
</protein>
<proteinExistence type="predicted"/>
<evidence type="ECO:0000313" key="2">
    <source>
        <dbReference type="Proteomes" id="UP001148629"/>
    </source>
</evidence>
<name>A0ACC1SCV8_9HYPO</name>